<dbReference type="SUPFAM" id="SSF53474">
    <property type="entry name" value="alpha/beta-Hydrolases"/>
    <property type="match status" value="1"/>
</dbReference>
<accession>A0A316GS64</accession>
<gene>
    <name evidence="2" type="ORF">C7455_101952</name>
</gene>
<dbReference type="InterPro" id="IPR029058">
    <property type="entry name" value="AB_hydrolase_fold"/>
</dbReference>
<protein>
    <recommendedName>
        <fullName evidence="4">Dienelactone hydrolase</fullName>
    </recommendedName>
</protein>
<keyword evidence="3" id="KW-1185">Reference proteome</keyword>
<reference evidence="2 3" key="1">
    <citation type="submission" date="2018-05" db="EMBL/GenBank/DDBJ databases">
        <title>Genomic Encyclopedia of Type Strains, Phase IV (KMG-IV): sequencing the most valuable type-strain genomes for metagenomic binning, comparative biology and taxonomic classification.</title>
        <authorList>
            <person name="Goeker M."/>
        </authorList>
    </citation>
    <scope>NUCLEOTIDE SEQUENCE [LARGE SCALE GENOMIC DNA]</scope>
    <source>
        <strain evidence="2 3">DSM 16097</strain>
    </source>
</reference>
<evidence type="ECO:0000256" key="1">
    <source>
        <dbReference type="SAM" id="SignalP"/>
    </source>
</evidence>
<sequence>MKTIAIAIALSSLASSAAAEGPGLRIARIHIPHHDAEARVAVRYPRGAGGTPTRHAEDAVVQGIEAFADADPAQGTFPVVLFSHGMGGTDRAQAWLGAGLADLGAIVVMFEPPQLDLARGRHVRRCAAPDPRRRSVEGA</sequence>
<organism evidence="2 3">
    <name type="scientific">Roseicyclus mahoneyensis</name>
    <dbReference type="NCBI Taxonomy" id="164332"/>
    <lineage>
        <taxon>Bacteria</taxon>
        <taxon>Pseudomonadati</taxon>
        <taxon>Pseudomonadota</taxon>
        <taxon>Alphaproteobacteria</taxon>
        <taxon>Rhodobacterales</taxon>
        <taxon>Roseobacteraceae</taxon>
        <taxon>Roseicyclus</taxon>
    </lineage>
</organism>
<evidence type="ECO:0000313" key="3">
    <source>
        <dbReference type="Proteomes" id="UP000245708"/>
    </source>
</evidence>
<keyword evidence="1" id="KW-0732">Signal</keyword>
<evidence type="ECO:0000313" key="2">
    <source>
        <dbReference type="EMBL" id="PWK62912.1"/>
    </source>
</evidence>
<proteinExistence type="predicted"/>
<dbReference type="RefSeq" id="WP_146199921.1">
    <property type="nucleotide sequence ID" value="NZ_QGGW01000001.1"/>
</dbReference>
<dbReference type="OrthoDB" id="9814760at2"/>
<feature type="signal peptide" evidence="1">
    <location>
        <begin position="1"/>
        <end position="17"/>
    </location>
</feature>
<comment type="caution">
    <text evidence="2">The sequence shown here is derived from an EMBL/GenBank/DDBJ whole genome shotgun (WGS) entry which is preliminary data.</text>
</comment>
<dbReference type="EMBL" id="QGGW01000001">
    <property type="protein sequence ID" value="PWK62912.1"/>
    <property type="molecule type" value="Genomic_DNA"/>
</dbReference>
<name>A0A316GS64_9RHOB</name>
<dbReference type="AlphaFoldDB" id="A0A316GS64"/>
<dbReference type="Gene3D" id="3.40.50.1820">
    <property type="entry name" value="alpha/beta hydrolase"/>
    <property type="match status" value="1"/>
</dbReference>
<feature type="chain" id="PRO_5016360012" description="Dienelactone hydrolase" evidence="1">
    <location>
        <begin position="18"/>
        <end position="139"/>
    </location>
</feature>
<dbReference type="Proteomes" id="UP000245708">
    <property type="component" value="Unassembled WGS sequence"/>
</dbReference>
<evidence type="ECO:0008006" key="4">
    <source>
        <dbReference type="Google" id="ProtNLM"/>
    </source>
</evidence>